<accession>A0A4D6NBZ4</accession>
<proteinExistence type="predicted"/>
<evidence type="ECO:0000313" key="1">
    <source>
        <dbReference type="EMBL" id="QCE10069.1"/>
    </source>
</evidence>
<sequence length="151" mass="16768">MDGVVGMVILTNYQKSKHRLAARGLPPGANAVVSRKENQYSGSTMMAPSGDWTECGCAWRCVPFCQAVSSTDDDFQALGAWRYVSPARRFGSGWRLAYGWVQLDCPPQLLADEFGSLGKLRTMFVWQQITLGRSLEEVEHEWSGCGQTLEN</sequence>
<organism evidence="1 2">
    <name type="scientific">Vigna unguiculata</name>
    <name type="common">Cowpea</name>
    <dbReference type="NCBI Taxonomy" id="3917"/>
    <lineage>
        <taxon>Eukaryota</taxon>
        <taxon>Viridiplantae</taxon>
        <taxon>Streptophyta</taxon>
        <taxon>Embryophyta</taxon>
        <taxon>Tracheophyta</taxon>
        <taxon>Spermatophyta</taxon>
        <taxon>Magnoliopsida</taxon>
        <taxon>eudicotyledons</taxon>
        <taxon>Gunneridae</taxon>
        <taxon>Pentapetalae</taxon>
        <taxon>rosids</taxon>
        <taxon>fabids</taxon>
        <taxon>Fabales</taxon>
        <taxon>Fabaceae</taxon>
        <taxon>Papilionoideae</taxon>
        <taxon>50 kb inversion clade</taxon>
        <taxon>NPAAA clade</taxon>
        <taxon>indigoferoid/millettioid clade</taxon>
        <taxon>Phaseoleae</taxon>
        <taxon>Vigna</taxon>
    </lineage>
</organism>
<dbReference type="AlphaFoldDB" id="A0A4D6NBZ4"/>
<evidence type="ECO:0000313" key="2">
    <source>
        <dbReference type="Proteomes" id="UP000501690"/>
    </source>
</evidence>
<name>A0A4D6NBZ4_VIGUN</name>
<gene>
    <name evidence="1" type="ORF">DEO72_LG10g1295</name>
</gene>
<dbReference type="EMBL" id="CP039354">
    <property type="protein sequence ID" value="QCE10069.1"/>
    <property type="molecule type" value="Genomic_DNA"/>
</dbReference>
<dbReference type="Proteomes" id="UP000501690">
    <property type="component" value="Linkage Group LG10"/>
</dbReference>
<keyword evidence="2" id="KW-1185">Reference proteome</keyword>
<reference evidence="1 2" key="1">
    <citation type="submission" date="2019-04" db="EMBL/GenBank/DDBJ databases">
        <title>An improved genome assembly and genetic linkage map for asparagus bean, Vigna unguiculata ssp. sesquipedialis.</title>
        <authorList>
            <person name="Xia Q."/>
            <person name="Zhang R."/>
            <person name="Dong Y."/>
        </authorList>
    </citation>
    <scope>NUCLEOTIDE SEQUENCE [LARGE SCALE GENOMIC DNA]</scope>
    <source>
        <tissue evidence="1">Leaf</tissue>
    </source>
</reference>
<protein>
    <submittedName>
        <fullName evidence="1">Uncharacterized protein</fullName>
    </submittedName>
</protein>